<dbReference type="Proteomes" id="UP000466586">
    <property type="component" value="Unassembled WGS sequence"/>
</dbReference>
<evidence type="ECO:0000313" key="10">
    <source>
        <dbReference type="Proteomes" id="UP000466586"/>
    </source>
</evidence>
<dbReference type="InterPro" id="IPR008969">
    <property type="entry name" value="CarboxyPept-like_regulatory"/>
</dbReference>
<dbReference type="SUPFAM" id="SSF56935">
    <property type="entry name" value="Porins"/>
    <property type="match status" value="1"/>
</dbReference>
<accession>A0A7K1YE68</accession>
<keyword evidence="2" id="KW-0813">Transport</keyword>
<keyword evidence="10" id="KW-1185">Reference proteome</keyword>
<gene>
    <name evidence="9" type="ORF">GS399_15240</name>
</gene>
<comment type="caution">
    <text evidence="9">The sequence shown here is derived from an EMBL/GenBank/DDBJ whole genome shotgun (WGS) entry which is preliminary data.</text>
</comment>
<keyword evidence="9" id="KW-0675">Receptor</keyword>
<dbReference type="InterPro" id="IPR057601">
    <property type="entry name" value="Oar-like_b-barrel"/>
</dbReference>
<evidence type="ECO:0000256" key="1">
    <source>
        <dbReference type="ARBA" id="ARBA00004571"/>
    </source>
</evidence>
<dbReference type="AlphaFoldDB" id="A0A7K1YE68"/>
<dbReference type="Pfam" id="PF25183">
    <property type="entry name" value="OMP_b-brl_4"/>
    <property type="match status" value="1"/>
</dbReference>
<protein>
    <submittedName>
        <fullName evidence="9">TonB-dependent receptor</fullName>
    </submittedName>
</protein>
<dbReference type="InterPro" id="IPR039426">
    <property type="entry name" value="TonB-dep_rcpt-like"/>
</dbReference>
<dbReference type="GO" id="GO:0009279">
    <property type="term" value="C:cell outer membrane"/>
    <property type="evidence" value="ECO:0007669"/>
    <property type="project" value="UniProtKB-SubCell"/>
</dbReference>
<organism evidence="9 10">
    <name type="scientific">Hufsiella arboris</name>
    <dbReference type="NCBI Taxonomy" id="2695275"/>
    <lineage>
        <taxon>Bacteria</taxon>
        <taxon>Pseudomonadati</taxon>
        <taxon>Bacteroidota</taxon>
        <taxon>Sphingobacteriia</taxon>
        <taxon>Sphingobacteriales</taxon>
        <taxon>Sphingobacteriaceae</taxon>
        <taxon>Hufsiella</taxon>
    </lineage>
</organism>
<dbReference type="GO" id="GO:0044718">
    <property type="term" value="P:siderophore transmembrane transport"/>
    <property type="evidence" value="ECO:0007669"/>
    <property type="project" value="TreeGrafter"/>
</dbReference>
<evidence type="ECO:0000256" key="2">
    <source>
        <dbReference type="ARBA" id="ARBA00022448"/>
    </source>
</evidence>
<dbReference type="RefSeq" id="WP_160845501.1">
    <property type="nucleotide sequence ID" value="NZ_WVHT01000007.1"/>
</dbReference>
<dbReference type="SUPFAM" id="SSF49464">
    <property type="entry name" value="Carboxypeptidase regulatory domain-like"/>
    <property type="match status" value="1"/>
</dbReference>
<dbReference type="PANTHER" id="PTHR30069:SF46">
    <property type="entry name" value="OAR PROTEIN"/>
    <property type="match status" value="1"/>
</dbReference>
<dbReference type="InterPro" id="IPR036942">
    <property type="entry name" value="Beta-barrel_TonB_sf"/>
</dbReference>
<feature type="domain" description="TonB-dependent transporter Oar-like beta-barrel" evidence="8">
    <location>
        <begin position="235"/>
        <end position="1046"/>
    </location>
</feature>
<dbReference type="EMBL" id="WVHT01000007">
    <property type="protein sequence ID" value="MXV52328.1"/>
    <property type="molecule type" value="Genomic_DNA"/>
</dbReference>
<evidence type="ECO:0000256" key="6">
    <source>
        <dbReference type="ARBA" id="ARBA00023237"/>
    </source>
</evidence>
<evidence type="ECO:0000256" key="5">
    <source>
        <dbReference type="ARBA" id="ARBA00023136"/>
    </source>
</evidence>
<proteinExistence type="predicted"/>
<name>A0A7K1YE68_9SPHI</name>
<feature type="chain" id="PRO_5029829251" evidence="7">
    <location>
        <begin position="21"/>
        <end position="1114"/>
    </location>
</feature>
<dbReference type="GO" id="GO:0015344">
    <property type="term" value="F:siderophore uptake transmembrane transporter activity"/>
    <property type="evidence" value="ECO:0007669"/>
    <property type="project" value="TreeGrafter"/>
</dbReference>
<feature type="signal peptide" evidence="7">
    <location>
        <begin position="1"/>
        <end position="20"/>
    </location>
</feature>
<keyword evidence="6" id="KW-0998">Cell outer membrane</keyword>
<keyword evidence="3" id="KW-1134">Transmembrane beta strand</keyword>
<keyword evidence="7" id="KW-0732">Signal</keyword>
<reference evidence="9 10" key="1">
    <citation type="submission" date="2019-11" db="EMBL/GenBank/DDBJ databases">
        <title>Pedobacter sp. HMF7647 Genome sequencing and assembly.</title>
        <authorList>
            <person name="Kang H."/>
            <person name="Kim H."/>
            <person name="Joh K."/>
        </authorList>
    </citation>
    <scope>NUCLEOTIDE SEQUENCE [LARGE SCALE GENOMIC DNA]</scope>
    <source>
        <strain evidence="9 10">HMF7647</strain>
    </source>
</reference>
<keyword evidence="5" id="KW-0472">Membrane</keyword>
<evidence type="ECO:0000256" key="3">
    <source>
        <dbReference type="ARBA" id="ARBA00022452"/>
    </source>
</evidence>
<evidence type="ECO:0000313" key="9">
    <source>
        <dbReference type="EMBL" id="MXV52328.1"/>
    </source>
</evidence>
<dbReference type="PANTHER" id="PTHR30069">
    <property type="entry name" value="TONB-DEPENDENT OUTER MEMBRANE RECEPTOR"/>
    <property type="match status" value="1"/>
</dbReference>
<keyword evidence="4" id="KW-0812">Transmembrane</keyword>
<evidence type="ECO:0000256" key="7">
    <source>
        <dbReference type="SAM" id="SignalP"/>
    </source>
</evidence>
<dbReference type="Gene3D" id="2.40.170.20">
    <property type="entry name" value="TonB-dependent receptor, beta-barrel domain"/>
    <property type="match status" value="1"/>
</dbReference>
<dbReference type="Pfam" id="PF13620">
    <property type="entry name" value="CarboxypepD_reg"/>
    <property type="match status" value="1"/>
</dbReference>
<comment type="subcellular location">
    <subcellularLocation>
        <location evidence="1">Cell outer membrane</location>
        <topology evidence="1">Multi-pass membrane protein</topology>
    </subcellularLocation>
</comment>
<sequence>MKKFLLSSLVLILTAFAGFAQVTTSSLTGSVKDSKETLIGASVKATHQPTGTVYGSSTNGDGRFTIPNMRVGGPYLIEITYVGYQTLKYENIYLKLGEPFTLNAVMQNTGTELREVAVTATNSRSVLNAKRTGTTTNIGSRDINSLPTISRSLNDMTRITPQASSANSGAIGGGNYRQNFITVDGSDFNNSFGIGTNLPANGSPISLDALEEISINVTPYDVKQSGFIGSAVNAVTRSGSNSFSGSAYYLFRNNSYQGDQVGDVSIPVQRTNISTYGFRLGGPIIKNKLFFFVNAEKNKQIVPGQNRIASTAALPYSPSGTVVARPSVTELDAIKSYLVTNYQYEPGEYQGYAFAQDNTKFLARLDWNIAKNHRFNVRYSQVESSNPSFPSTSSSPVTNFATATGRTSINALHFSNSNYYQEANLYTLAAELNSTFGSKFSNTLRGSYSHQNDPRSSDSRDFPFVDILKDGTPFTSFGYEPFTKGNLRDVTTYTVLDNFNMYLGSHTITLGAQADFSQTKNGFQRFATSYYRFNSWADFVGGKLPTDYAITYSLSPGFAQAFPSFKFAQYSAYAQDEFTISDRFKLTAGLRVELPTYPDVSEIKTHELVYGLNFANGEKINTGVLPDQKLLFSPRLGFNWDIMGDRSVQVRGGSGIFTGRVPFVWIVSQSGDSGLLQITQTYSGNTVPGPFSPDPTKYLPATPPAAGTTIPSTISSIAPDFKNPQSWKSSLAVDAKLPWGIVGTLEGIYTKDLIVALGTNPNLVEPTALNVAGYPDSRPMYPNFNTQKFINPLIKGLPVAPGTTVDGKPVVTSSNDASAFNAIQLHNVKNKGYYWSVTAKLDKQFSNGLSAFVAYTRSEAKNIYDGNGDQLLNTWSLNNISGNPNNPALSYASYVVPDRVIAGINFRKEYLKSLATQFSLFYEGSIQGRYSYTYSTDFNRDGQVNDLIYIPKDASEVTFVPLTVGTGASAVTYTPEQQSAAFFAYVDQDKYLSSHKGEYAVRNGAKLPWRNQVDVRFTQDIFKNVGGKKNTFQFTWDVFNIGNLINKDWGLVQTVNNSSILVPTNTANLTPGGTTKPTFRLATYQNQLITKSVNDLQTTLSTYYMQFGFRYIFN</sequence>
<evidence type="ECO:0000259" key="8">
    <source>
        <dbReference type="Pfam" id="PF25183"/>
    </source>
</evidence>
<evidence type="ECO:0000256" key="4">
    <source>
        <dbReference type="ARBA" id="ARBA00022692"/>
    </source>
</evidence>